<reference evidence="2 3" key="1">
    <citation type="submission" date="2018-05" db="EMBL/GenBank/DDBJ databases">
        <authorList>
            <person name="Thind KAUR A."/>
        </authorList>
    </citation>
    <scope>NUCLEOTIDE SEQUENCE [LARGE SCALE GENOMIC DNA]</scope>
</reference>
<accession>A0A7H4LAH7</accession>
<dbReference type="InterPro" id="IPR002182">
    <property type="entry name" value="NB-ARC"/>
</dbReference>
<evidence type="ECO:0000313" key="3">
    <source>
        <dbReference type="Proteomes" id="UP000280104"/>
    </source>
</evidence>
<dbReference type="AlphaFoldDB" id="A0A7H4LAH7"/>
<dbReference type="PANTHER" id="PTHR33377:SF30">
    <property type="entry name" value="OS07G0117000 PROTEIN"/>
    <property type="match status" value="1"/>
</dbReference>
<proteinExistence type="predicted"/>
<name>A0A7H4LAH7_WHEAT</name>
<dbReference type="Pfam" id="PF00931">
    <property type="entry name" value="NB-ARC"/>
    <property type="match status" value="1"/>
</dbReference>
<gene>
    <name evidence="2" type="ORF">CAMPLR22A2D_LOCUS205</name>
</gene>
<evidence type="ECO:0000259" key="1">
    <source>
        <dbReference type="Pfam" id="PF00931"/>
    </source>
</evidence>
<sequence length="527" mass="60399">MENFGNSSFAVQHSSRGSKVRRLSNTHTHMEVIFSAAMGELVSRSISFLVERYLKQRTAATTEEERLHSLQRLLLRLHVVIEEADDRLITNQAMLQQLSILKKEMYRGYYTLDIFSCRAHGEGRAKDHEVNYSFAPSIFNPAKRVCFCSGNREGAAQTELLEQVLGSIRNTIEDVGEFIMFLNRCPRLTRQPYNMYLLLNKCMFGRQMEMERIINFLLQAETPPGAAGNPAVLPLIGPGKVGKSTLIEHMCDDERVRNHFFQILCFSGDDLKDASVETLRDGGRIKHRNRAMGGGGTLIIIELFLDIDKSEWKRLYSSARSCIRNGSKIIITSRSNKISNFGTTEPLRLQFFSQEAYWYFFKVRTFGSTSAEDYPKLAAMAMEMAKLANGCFMAATIFSGLLKDNFDHRFWSIALATLRNFMQTNISAYGESFSDPWQMAEPVYVRRAKKTSSKWLVIFGDYQTCSAETEAEDREMISVQDLFLGSVRPRGKFKVHAWTSHLEPHYNYIFHCEIQRPQRLVARNKRC</sequence>
<dbReference type="Proteomes" id="UP000280104">
    <property type="component" value="Chromosome II"/>
</dbReference>
<dbReference type="SUPFAM" id="SSF52540">
    <property type="entry name" value="P-loop containing nucleoside triphosphate hydrolases"/>
    <property type="match status" value="1"/>
</dbReference>
<protein>
    <recommendedName>
        <fullName evidence="1">NB-ARC domain-containing protein</fullName>
    </recommendedName>
</protein>
<dbReference type="InterPro" id="IPR027417">
    <property type="entry name" value="P-loop_NTPase"/>
</dbReference>
<evidence type="ECO:0000313" key="2">
    <source>
        <dbReference type="EMBL" id="SPT15615.1"/>
    </source>
</evidence>
<dbReference type="GO" id="GO:0043531">
    <property type="term" value="F:ADP binding"/>
    <property type="evidence" value="ECO:0007669"/>
    <property type="project" value="InterPro"/>
</dbReference>
<dbReference type="EMBL" id="LS480641">
    <property type="protein sequence ID" value="SPT15615.1"/>
    <property type="molecule type" value="Genomic_DNA"/>
</dbReference>
<dbReference type="Gene3D" id="3.40.50.300">
    <property type="entry name" value="P-loop containing nucleotide triphosphate hydrolases"/>
    <property type="match status" value="1"/>
</dbReference>
<dbReference type="PANTHER" id="PTHR33377">
    <property type="entry name" value="OS10G0134700 PROTEIN-RELATED"/>
    <property type="match status" value="1"/>
</dbReference>
<feature type="domain" description="NB-ARC" evidence="1">
    <location>
        <begin position="208"/>
        <end position="366"/>
    </location>
</feature>
<organism evidence="2 3">
    <name type="scientific">Triticum aestivum</name>
    <name type="common">Wheat</name>
    <dbReference type="NCBI Taxonomy" id="4565"/>
    <lineage>
        <taxon>Eukaryota</taxon>
        <taxon>Viridiplantae</taxon>
        <taxon>Streptophyta</taxon>
        <taxon>Embryophyta</taxon>
        <taxon>Tracheophyta</taxon>
        <taxon>Spermatophyta</taxon>
        <taxon>Magnoliopsida</taxon>
        <taxon>Liliopsida</taxon>
        <taxon>Poales</taxon>
        <taxon>Poaceae</taxon>
        <taxon>BOP clade</taxon>
        <taxon>Pooideae</taxon>
        <taxon>Triticodae</taxon>
        <taxon>Triticeae</taxon>
        <taxon>Triticinae</taxon>
        <taxon>Triticum</taxon>
    </lineage>
</organism>